<dbReference type="InterPro" id="IPR001940">
    <property type="entry name" value="Peptidase_S1C"/>
</dbReference>
<dbReference type="PANTHER" id="PTHR22939">
    <property type="entry name" value="SERINE PROTEASE FAMILY S1C HTRA-RELATED"/>
    <property type="match status" value="1"/>
</dbReference>
<keyword evidence="13" id="KW-1185">Reference proteome</keyword>
<comment type="similarity">
    <text evidence="1">Belongs to the peptidase S1C family.</text>
</comment>
<keyword evidence="2 12" id="KW-0645">Protease</keyword>
<dbReference type="SUPFAM" id="SSF50156">
    <property type="entry name" value="PDZ domain-like"/>
    <property type="match status" value="2"/>
</dbReference>
<evidence type="ECO:0000256" key="10">
    <source>
        <dbReference type="SAM" id="SignalP"/>
    </source>
</evidence>
<feature type="binding site" evidence="8">
    <location>
        <position position="177"/>
    </location>
    <ligand>
        <name>substrate</name>
    </ligand>
</feature>
<feature type="binding site" evidence="8">
    <location>
        <position position="89"/>
    </location>
    <ligand>
        <name>substrate</name>
    </ligand>
</feature>
<name>D9QMM7_BRESC</name>
<dbReference type="KEGG" id="bsb:Bresu_0883"/>
<keyword evidence="5" id="KW-0378">Hydrolase</keyword>
<dbReference type="AlphaFoldDB" id="D9QMM7"/>
<dbReference type="SUPFAM" id="SSF50494">
    <property type="entry name" value="Trypsin-like serine proteases"/>
    <property type="match status" value="1"/>
</dbReference>
<dbReference type="InParanoid" id="D9QMM7"/>
<dbReference type="Gene3D" id="2.30.42.10">
    <property type="match status" value="2"/>
</dbReference>
<accession>D9QMM7</accession>
<dbReference type="InterPro" id="IPR001478">
    <property type="entry name" value="PDZ"/>
</dbReference>
<dbReference type="EMBL" id="CP002102">
    <property type="protein sequence ID" value="ADL00197.1"/>
    <property type="molecule type" value="Genomic_DNA"/>
</dbReference>
<evidence type="ECO:0000256" key="5">
    <source>
        <dbReference type="ARBA" id="ARBA00022801"/>
    </source>
</evidence>
<protein>
    <submittedName>
        <fullName evidence="12">Protease Do</fullName>
    </submittedName>
</protein>
<evidence type="ECO:0000256" key="6">
    <source>
        <dbReference type="ARBA" id="ARBA00022825"/>
    </source>
</evidence>
<dbReference type="InterPro" id="IPR036034">
    <property type="entry name" value="PDZ_sf"/>
</dbReference>
<reference evidence="13" key="1">
    <citation type="journal article" date="2011" name="J. Bacteriol.">
        <title>Genome sequences of eight morphologically diverse alphaproteobacteria.</title>
        <authorList>
            <consortium name="US DOE Joint Genome Institute"/>
            <person name="Brown P.J."/>
            <person name="Kysela D.T."/>
            <person name="Buechlein A."/>
            <person name="Hemmerich C."/>
            <person name="Brun Y.V."/>
        </authorList>
    </citation>
    <scope>NUCLEOTIDE SEQUENCE [LARGE SCALE GENOMIC DNA]</scope>
    <source>
        <strain evidence="13">ATCC 15264 / DSM 4735 / LMG 14903 / NBRC 16000 / CB 81</strain>
    </source>
</reference>
<dbReference type="PROSITE" id="PS51318">
    <property type="entry name" value="TAT"/>
    <property type="match status" value="1"/>
</dbReference>
<keyword evidence="3 10" id="KW-0732">Signal</keyword>
<dbReference type="SMART" id="SM00228">
    <property type="entry name" value="PDZ"/>
    <property type="match status" value="2"/>
</dbReference>
<dbReference type="STRING" id="633149.Bresu_0883"/>
<evidence type="ECO:0000256" key="1">
    <source>
        <dbReference type="ARBA" id="ARBA00010541"/>
    </source>
</evidence>
<feature type="binding site" evidence="8">
    <location>
        <begin position="250"/>
        <end position="252"/>
    </location>
    <ligand>
        <name>substrate</name>
    </ligand>
</feature>
<dbReference type="NCBIfam" id="TIGR02037">
    <property type="entry name" value="degP_htrA_DO"/>
    <property type="match status" value="1"/>
</dbReference>
<dbReference type="InterPro" id="IPR009003">
    <property type="entry name" value="Peptidase_S1_PA"/>
</dbReference>
<evidence type="ECO:0000256" key="3">
    <source>
        <dbReference type="ARBA" id="ARBA00022729"/>
    </source>
</evidence>
<gene>
    <name evidence="12" type="ordered locus">Bresu_0883</name>
</gene>
<dbReference type="HOGENOM" id="CLU_020120_1_0_5"/>
<feature type="domain" description="PDZ" evidence="11">
    <location>
        <begin position="296"/>
        <end position="388"/>
    </location>
</feature>
<sequence>MKDRNRPMMKRKEFILGAAVGLTFAAAATAGGVIDWPGANAAERPTAAGRLIPSAGAAGLAFAPPQGAPLSFADIFEQVAPAVVQIDVETPVERPRGGVIPIPGLPGFGFQAPDTQQPGEEEEPRTAQGAGSGFFISADGFIVTNNHVVANATKITVKLSDGRELAGRLVGRDQDTDLAVIKVEGNDFKFVSFEETADPRVGDWVIAVGNPFGLGGTATAGIVSARAREIGDSSTPYTDYLQIDAAINRGNSGGPTFDIYGRVIGVNSAIFSPTGGSVGIGFAIPANIAKSVTDRLMSGQAIQRGYLGVQITTLSDAQRAASDLPADTEGAYVADVTAGGPGDRGGLRAGDIVVKLNGDDITTSTALTRQVGQAAPGDELRLEIFREGRRQTLNIRSGTRPADINATAQGGQDETSPDPERPVAPAGEVVEGLTLTPLTDALRTRFSIPERIEGLVVTAVASTSQAARDRYQPGFVIQQANGRPVRTVADFRAAVAAARSAGREGLFLLVRTPEGNAPVVLELSKPE</sequence>
<evidence type="ECO:0000259" key="11">
    <source>
        <dbReference type="PROSITE" id="PS50106"/>
    </source>
</evidence>
<evidence type="ECO:0000256" key="4">
    <source>
        <dbReference type="ARBA" id="ARBA00022737"/>
    </source>
</evidence>
<evidence type="ECO:0000256" key="9">
    <source>
        <dbReference type="SAM" id="MobiDB-lite"/>
    </source>
</evidence>
<evidence type="ECO:0000313" key="13">
    <source>
        <dbReference type="Proteomes" id="UP000002696"/>
    </source>
</evidence>
<organism evidence="12 13">
    <name type="scientific">Brevundimonas subvibrioides (strain ATCC 15264 / DSM 4735 / LMG 14903 / NBRC 16000 / CB 81)</name>
    <name type="common">Caulobacter subvibrioides</name>
    <dbReference type="NCBI Taxonomy" id="633149"/>
    <lineage>
        <taxon>Bacteria</taxon>
        <taxon>Pseudomonadati</taxon>
        <taxon>Pseudomonadota</taxon>
        <taxon>Alphaproteobacteria</taxon>
        <taxon>Caulobacterales</taxon>
        <taxon>Caulobacteraceae</taxon>
        <taxon>Brevundimonas</taxon>
    </lineage>
</organism>
<feature type="region of interest" description="Disordered" evidence="9">
    <location>
        <begin position="396"/>
        <end position="424"/>
    </location>
</feature>
<proteinExistence type="inferred from homology"/>
<dbReference type="Proteomes" id="UP000002696">
    <property type="component" value="Chromosome"/>
</dbReference>
<dbReference type="PROSITE" id="PS50106">
    <property type="entry name" value="PDZ"/>
    <property type="match status" value="1"/>
</dbReference>
<evidence type="ECO:0000256" key="8">
    <source>
        <dbReference type="PIRSR" id="PIRSR611782-2"/>
    </source>
</evidence>
<feature type="binding site" evidence="8">
    <location>
        <position position="147"/>
    </location>
    <ligand>
        <name>substrate</name>
    </ligand>
</feature>
<feature type="signal peptide" evidence="10">
    <location>
        <begin position="1"/>
        <end position="30"/>
    </location>
</feature>
<dbReference type="GO" id="GO:0004252">
    <property type="term" value="F:serine-type endopeptidase activity"/>
    <property type="evidence" value="ECO:0007669"/>
    <property type="project" value="InterPro"/>
</dbReference>
<dbReference type="eggNOG" id="COG0265">
    <property type="taxonomic scope" value="Bacteria"/>
</dbReference>
<keyword evidence="6" id="KW-0720">Serine protease</keyword>
<dbReference type="InterPro" id="IPR006311">
    <property type="entry name" value="TAT_signal"/>
</dbReference>
<evidence type="ECO:0000256" key="2">
    <source>
        <dbReference type="ARBA" id="ARBA00022670"/>
    </source>
</evidence>
<dbReference type="PRINTS" id="PR00834">
    <property type="entry name" value="PROTEASES2C"/>
</dbReference>
<evidence type="ECO:0000256" key="7">
    <source>
        <dbReference type="PIRSR" id="PIRSR611782-1"/>
    </source>
</evidence>
<dbReference type="Gene3D" id="2.40.10.120">
    <property type="match status" value="1"/>
</dbReference>
<feature type="chain" id="PRO_5038631844" evidence="10">
    <location>
        <begin position="31"/>
        <end position="527"/>
    </location>
</feature>
<dbReference type="PANTHER" id="PTHR22939:SF129">
    <property type="entry name" value="SERINE PROTEASE HTRA2, MITOCHONDRIAL"/>
    <property type="match status" value="1"/>
</dbReference>
<keyword evidence="4" id="KW-0677">Repeat</keyword>
<feature type="region of interest" description="Disordered" evidence="9">
    <location>
        <begin position="103"/>
        <end position="129"/>
    </location>
</feature>
<dbReference type="Pfam" id="PF13180">
    <property type="entry name" value="PDZ_2"/>
    <property type="match status" value="1"/>
</dbReference>
<evidence type="ECO:0000313" key="12">
    <source>
        <dbReference type="EMBL" id="ADL00197.1"/>
    </source>
</evidence>
<feature type="active site" description="Charge relay system" evidence="7">
    <location>
        <position position="147"/>
    </location>
</feature>
<dbReference type="Pfam" id="PF13365">
    <property type="entry name" value="Trypsin_2"/>
    <property type="match status" value="1"/>
</dbReference>
<dbReference type="InterPro" id="IPR011782">
    <property type="entry name" value="Pept_S1C_Do"/>
</dbReference>
<feature type="active site" description="Charge relay system" evidence="7">
    <location>
        <position position="252"/>
    </location>
</feature>
<dbReference type="GO" id="GO:0006508">
    <property type="term" value="P:proteolysis"/>
    <property type="evidence" value="ECO:0007669"/>
    <property type="project" value="UniProtKB-KW"/>
</dbReference>
<feature type="active site" description="Charge relay system" evidence="7">
    <location>
        <position position="177"/>
    </location>
</feature>